<evidence type="ECO:0000313" key="4">
    <source>
        <dbReference type="Proteomes" id="UP000177187"/>
    </source>
</evidence>
<proteinExistence type="predicted"/>
<dbReference type="STRING" id="1817816.A2Y64_06395"/>
<protein>
    <recommendedName>
        <fullName evidence="2">Cupin type-2 domain-containing protein</fullName>
    </recommendedName>
</protein>
<dbReference type="InterPro" id="IPR011051">
    <property type="entry name" value="RmlC_Cupin_sf"/>
</dbReference>
<dbReference type="InterPro" id="IPR014710">
    <property type="entry name" value="RmlC-like_jellyroll"/>
</dbReference>
<dbReference type="InterPro" id="IPR013096">
    <property type="entry name" value="Cupin_2"/>
</dbReference>
<feature type="domain" description="Cupin type-2" evidence="2">
    <location>
        <begin position="42"/>
        <end position="108"/>
    </location>
</feature>
<evidence type="ECO:0000259" key="2">
    <source>
        <dbReference type="Pfam" id="PF07883"/>
    </source>
</evidence>
<dbReference type="GO" id="GO:0046872">
    <property type="term" value="F:metal ion binding"/>
    <property type="evidence" value="ECO:0007669"/>
    <property type="project" value="UniProtKB-KW"/>
</dbReference>
<evidence type="ECO:0000256" key="1">
    <source>
        <dbReference type="ARBA" id="ARBA00022723"/>
    </source>
</evidence>
<dbReference type="PANTHER" id="PTHR35848:SF6">
    <property type="entry name" value="CUPIN TYPE-2 DOMAIN-CONTAINING PROTEIN"/>
    <property type="match status" value="1"/>
</dbReference>
<comment type="caution">
    <text evidence="3">The sequence shown here is derived from an EMBL/GenBank/DDBJ whole genome shotgun (WGS) entry which is preliminary data.</text>
</comment>
<organism evidence="3 4">
    <name type="scientific">Candidatus Coatesbacteria bacterium RBG_13_66_14</name>
    <dbReference type="NCBI Taxonomy" id="1817816"/>
    <lineage>
        <taxon>Bacteria</taxon>
        <taxon>Candidatus Coatesiibacteriota</taxon>
    </lineage>
</organism>
<dbReference type="Proteomes" id="UP000177187">
    <property type="component" value="Unassembled WGS sequence"/>
</dbReference>
<dbReference type="AlphaFoldDB" id="A0A1F5FB49"/>
<name>A0A1F5FB49_9BACT</name>
<accession>A0A1F5FB49</accession>
<reference evidence="3 4" key="1">
    <citation type="journal article" date="2016" name="Nat. Commun.">
        <title>Thousands of microbial genomes shed light on interconnected biogeochemical processes in an aquifer system.</title>
        <authorList>
            <person name="Anantharaman K."/>
            <person name="Brown C.T."/>
            <person name="Hug L.A."/>
            <person name="Sharon I."/>
            <person name="Castelle C.J."/>
            <person name="Probst A.J."/>
            <person name="Thomas B.C."/>
            <person name="Singh A."/>
            <person name="Wilkins M.J."/>
            <person name="Karaoz U."/>
            <person name="Brodie E.L."/>
            <person name="Williams K.H."/>
            <person name="Hubbard S.S."/>
            <person name="Banfield J.F."/>
        </authorList>
    </citation>
    <scope>NUCLEOTIDE SEQUENCE [LARGE SCALE GENOMIC DNA]</scope>
</reference>
<dbReference type="PANTHER" id="PTHR35848">
    <property type="entry name" value="OXALATE-BINDING PROTEIN"/>
    <property type="match status" value="1"/>
</dbReference>
<dbReference type="CDD" id="cd02222">
    <property type="entry name" value="cupin_TM1459-like"/>
    <property type="match status" value="1"/>
</dbReference>
<keyword evidence="1" id="KW-0479">Metal-binding</keyword>
<sequence>MLVRRRVDVHQDAVTEPGAEGARIRWLITREDGAPTFAMREIEVDPGGHTPFHSHPWEHEVFVLEGSGAVVGKKGETPLGPGSVVLVPGGEEHNFKNTGRATLRFLCLIPHPPA</sequence>
<dbReference type="SUPFAM" id="SSF51182">
    <property type="entry name" value="RmlC-like cupins"/>
    <property type="match status" value="1"/>
</dbReference>
<dbReference type="InterPro" id="IPR051610">
    <property type="entry name" value="GPI/OXD"/>
</dbReference>
<gene>
    <name evidence="3" type="ORF">A2Y64_06395</name>
</gene>
<evidence type="ECO:0000313" key="3">
    <source>
        <dbReference type="EMBL" id="OGD76809.1"/>
    </source>
</evidence>
<dbReference type="EMBL" id="MFAF01000063">
    <property type="protein sequence ID" value="OGD76809.1"/>
    <property type="molecule type" value="Genomic_DNA"/>
</dbReference>
<dbReference type="Gene3D" id="2.60.120.10">
    <property type="entry name" value="Jelly Rolls"/>
    <property type="match status" value="1"/>
</dbReference>
<dbReference type="Pfam" id="PF07883">
    <property type="entry name" value="Cupin_2"/>
    <property type="match status" value="1"/>
</dbReference>